<dbReference type="SUPFAM" id="SSF51182">
    <property type="entry name" value="RmlC-like cupins"/>
    <property type="match status" value="1"/>
</dbReference>
<dbReference type="GO" id="GO:0003700">
    <property type="term" value="F:DNA-binding transcription factor activity"/>
    <property type="evidence" value="ECO:0007669"/>
    <property type="project" value="InterPro"/>
</dbReference>
<keyword evidence="4" id="KW-0010">Activator</keyword>
<keyword evidence="5" id="KW-0804">Transcription</keyword>
<dbReference type="PROSITE" id="PS01124">
    <property type="entry name" value="HTH_ARAC_FAMILY_2"/>
    <property type="match status" value="1"/>
</dbReference>
<dbReference type="InterPro" id="IPR011051">
    <property type="entry name" value="RmlC_Cupin_sf"/>
</dbReference>
<dbReference type="PANTHER" id="PTHR11019">
    <property type="entry name" value="HTH-TYPE TRANSCRIPTIONAL REGULATOR NIMR"/>
    <property type="match status" value="1"/>
</dbReference>
<keyword evidence="1" id="KW-0678">Repressor</keyword>
<protein>
    <submittedName>
        <fullName evidence="7">AraC type helix-turn-helix-domain containing protein</fullName>
    </submittedName>
</protein>
<dbReference type="SMART" id="SM00342">
    <property type="entry name" value="HTH_ARAC"/>
    <property type="match status" value="1"/>
</dbReference>
<dbReference type="EMBL" id="AMRM01000018">
    <property type="protein sequence ID" value="EKF17921.1"/>
    <property type="molecule type" value="Genomic_DNA"/>
</dbReference>
<proteinExistence type="predicted"/>
<evidence type="ECO:0000256" key="3">
    <source>
        <dbReference type="ARBA" id="ARBA00023125"/>
    </source>
</evidence>
<gene>
    <name evidence="7" type="ORF">NA2_15684</name>
</gene>
<keyword evidence="2" id="KW-0805">Transcription regulation</keyword>
<dbReference type="PRINTS" id="PR00032">
    <property type="entry name" value="HTHARAC"/>
</dbReference>
<dbReference type="FunFam" id="1.10.10.60:FF:000132">
    <property type="entry name" value="AraC family transcriptional regulator"/>
    <property type="match status" value="1"/>
</dbReference>
<evidence type="ECO:0000256" key="2">
    <source>
        <dbReference type="ARBA" id="ARBA00023015"/>
    </source>
</evidence>
<sequence>MRDFTPEEKRLAREMGQVDVRRRAWLEQVDGDVVVWQSVYSNGFQVAGHQHSRSQLLHVCAGVVLVKTVLGHWMVPVGHAIWIPAGIEHAVDMLGGVRMQSAYISPGAIDGLPDTLRVVGVTDLMQSLLDEAVPLPHEAHPSGRGALLHGLILHEIPRLREMPLGLPFPTDSRLAGLCLRFLETPSSRVTIDSWAAEIGMSRRSFTRKFQQETGIGLSLWRQQASLFAALPRLTAGESVTNVALDLGYESVAAFTTMFKRMLGASPRSYLRVAPVKS</sequence>
<dbReference type="AlphaFoldDB" id="K2M6V7"/>
<accession>K2M6V7</accession>
<dbReference type="Pfam" id="PF12833">
    <property type="entry name" value="HTH_18"/>
    <property type="match status" value="1"/>
</dbReference>
<evidence type="ECO:0000313" key="8">
    <source>
        <dbReference type="Proteomes" id="UP000006786"/>
    </source>
</evidence>
<dbReference type="Gene3D" id="2.60.120.10">
    <property type="entry name" value="Jelly Rolls"/>
    <property type="match status" value="1"/>
</dbReference>
<dbReference type="InterPro" id="IPR020449">
    <property type="entry name" value="Tscrpt_reg_AraC-type_HTH"/>
</dbReference>
<evidence type="ECO:0000259" key="6">
    <source>
        <dbReference type="PROSITE" id="PS01124"/>
    </source>
</evidence>
<dbReference type="PATRIC" id="fig|391937.3.peg.3220"/>
<name>K2M6V7_9HYPH</name>
<evidence type="ECO:0000313" key="7">
    <source>
        <dbReference type="EMBL" id="EKF17921.1"/>
    </source>
</evidence>
<dbReference type="SUPFAM" id="SSF46689">
    <property type="entry name" value="Homeodomain-like"/>
    <property type="match status" value="1"/>
</dbReference>
<dbReference type="Pfam" id="PF02311">
    <property type="entry name" value="AraC_binding"/>
    <property type="match status" value="1"/>
</dbReference>
<reference evidence="7 8" key="1">
    <citation type="journal article" date="2012" name="J. Bacteriol.">
        <title>Genome Sequence of Nitratireductor pacificus Type Strain pht-3B.</title>
        <authorList>
            <person name="Lai Q."/>
            <person name="Li G."/>
            <person name="Shao Z."/>
        </authorList>
    </citation>
    <scope>NUCLEOTIDE SEQUENCE [LARGE SCALE GENOMIC DNA]</scope>
    <source>
        <strain evidence="8">pht-3B</strain>
    </source>
</reference>
<dbReference type="eggNOG" id="COG2207">
    <property type="taxonomic scope" value="Bacteria"/>
</dbReference>
<evidence type="ECO:0000256" key="1">
    <source>
        <dbReference type="ARBA" id="ARBA00022491"/>
    </source>
</evidence>
<dbReference type="Proteomes" id="UP000006786">
    <property type="component" value="Unassembled WGS sequence"/>
</dbReference>
<keyword evidence="8" id="KW-1185">Reference proteome</keyword>
<dbReference type="InterPro" id="IPR009057">
    <property type="entry name" value="Homeodomain-like_sf"/>
</dbReference>
<comment type="caution">
    <text evidence="7">The sequence shown here is derived from an EMBL/GenBank/DDBJ whole genome shotgun (WGS) entry which is preliminary data.</text>
</comment>
<dbReference type="InterPro" id="IPR014710">
    <property type="entry name" value="RmlC-like_jellyroll"/>
</dbReference>
<dbReference type="RefSeq" id="WP_008598010.1">
    <property type="nucleotide sequence ID" value="NZ_AMRM01000018.1"/>
</dbReference>
<dbReference type="InterPro" id="IPR018060">
    <property type="entry name" value="HTH_AraC"/>
</dbReference>
<dbReference type="STRING" id="391937.NA2_15684"/>
<dbReference type="InterPro" id="IPR003313">
    <property type="entry name" value="AraC-bd"/>
</dbReference>
<evidence type="ECO:0000256" key="4">
    <source>
        <dbReference type="ARBA" id="ARBA00023159"/>
    </source>
</evidence>
<organism evidence="7 8">
    <name type="scientific">Nitratireductor pacificus pht-3B</name>
    <dbReference type="NCBI Taxonomy" id="391937"/>
    <lineage>
        <taxon>Bacteria</taxon>
        <taxon>Pseudomonadati</taxon>
        <taxon>Pseudomonadota</taxon>
        <taxon>Alphaproteobacteria</taxon>
        <taxon>Hyphomicrobiales</taxon>
        <taxon>Phyllobacteriaceae</taxon>
        <taxon>Nitratireductor</taxon>
    </lineage>
</organism>
<dbReference type="PANTHER" id="PTHR11019:SF159">
    <property type="entry name" value="TRANSCRIPTIONAL REGULATOR-RELATED"/>
    <property type="match status" value="1"/>
</dbReference>
<dbReference type="CDD" id="cd06124">
    <property type="entry name" value="cupin_NimR-like_N"/>
    <property type="match status" value="1"/>
</dbReference>
<evidence type="ECO:0000256" key="5">
    <source>
        <dbReference type="ARBA" id="ARBA00023163"/>
    </source>
</evidence>
<dbReference type="Gene3D" id="1.10.10.60">
    <property type="entry name" value="Homeodomain-like"/>
    <property type="match status" value="2"/>
</dbReference>
<keyword evidence="3" id="KW-0238">DNA-binding</keyword>
<dbReference type="GO" id="GO:0043565">
    <property type="term" value="F:sequence-specific DNA binding"/>
    <property type="evidence" value="ECO:0007669"/>
    <property type="project" value="InterPro"/>
</dbReference>
<dbReference type="OrthoDB" id="9804543at2"/>
<feature type="domain" description="HTH araC/xylS-type" evidence="6">
    <location>
        <begin position="172"/>
        <end position="272"/>
    </location>
</feature>